<protein>
    <submittedName>
        <fullName evidence="1">Uncharacterized protein</fullName>
    </submittedName>
</protein>
<evidence type="ECO:0000313" key="1">
    <source>
        <dbReference type="EMBL" id="KIK00186.1"/>
    </source>
</evidence>
<sequence>MAGANLLSHPPRSIQPFWNTLSLGEYTGSDIHLHQISVALVAKHAQRRLQERHCHLMRYITKRDIAVFSRLRGRTQLRYGSSNRLEPDWAFVPLLILVLTD</sequence>
<proteinExistence type="predicted"/>
<keyword evidence="2" id="KW-1185">Reference proteome</keyword>
<dbReference type="EMBL" id="KN838631">
    <property type="protein sequence ID" value="KIK00186.1"/>
    <property type="molecule type" value="Genomic_DNA"/>
</dbReference>
<dbReference type="Proteomes" id="UP000054477">
    <property type="component" value="Unassembled WGS sequence"/>
</dbReference>
<organism evidence="1 2">
    <name type="scientific">Laccaria amethystina LaAM-08-1</name>
    <dbReference type="NCBI Taxonomy" id="1095629"/>
    <lineage>
        <taxon>Eukaryota</taxon>
        <taxon>Fungi</taxon>
        <taxon>Dikarya</taxon>
        <taxon>Basidiomycota</taxon>
        <taxon>Agaricomycotina</taxon>
        <taxon>Agaricomycetes</taxon>
        <taxon>Agaricomycetidae</taxon>
        <taxon>Agaricales</taxon>
        <taxon>Agaricineae</taxon>
        <taxon>Hydnangiaceae</taxon>
        <taxon>Laccaria</taxon>
    </lineage>
</organism>
<dbReference type="HOGENOM" id="CLU_2292178_0_0_1"/>
<dbReference type="AlphaFoldDB" id="A0A0C9X579"/>
<accession>A0A0C9X579</accession>
<evidence type="ECO:0000313" key="2">
    <source>
        <dbReference type="Proteomes" id="UP000054477"/>
    </source>
</evidence>
<name>A0A0C9X579_9AGAR</name>
<reference evidence="1 2" key="1">
    <citation type="submission" date="2014-04" db="EMBL/GenBank/DDBJ databases">
        <authorList>
            <consortium name="DOE Joint Genome Institute"/>
            <person name="Kuo A."/>
            <person name="Kohler A."/>
            <person name="Nagy L.G."/>
            <person name="Floudas D."/>
            <person name="Copeland A."/>
            <person name="Barry K.W."/>
            <person name="Cichocki N."/>
            <person name="Veneault-Fourrey C."/>
            <person name="LaButti K."/>
            <person name="Lindquist E.A."/>
            <person name="Lipzen A."/>
            <person name="Lundell T."/>
            <person name="Morin E."/>
            <person name="Murat C."/>
            <person name="Sun H."/>
            <person name="Tunlid A."/>
            <person name="Henrissat B."/>
            <person name="Grigoriev I.V."/>
            <person name="Hibbett D.S."/>
            <person name="Martin F."/>
            <person name="Nordberg H.P."/>
            <person name="Cantor M.N."/>
            <person name="Hua S.X."/>
        </authorList>
    </citation>
    <scope>NUCLEOTIDE SEQUENCE [LARGE SCALE GENOMIC DNA]</scope>
    <source>
        <strain evidence="1 2">LaAM-08-1</strain>
    </source>
</reference>
<reference evidence="2" key="2">
    <citation type="submission" date="2015-01" db="EMBL/GenBank/DDBJ databases">
        <title>Evolutionary Origins and Diversification of the Mycorrhizal Mutualists.</title>
        <authorList>
            <consortium name="DOE Joint Genome Institute"/>
            <consortium name="Mycorrhizal Genomics Consortium"/>
            <person name="Kohler A."/>
            <person name="Kuo A."/>
            <person name="Nagy L.G."/>
            <person name="Floudas D."/>
            <person name="Copeland A."/>
            <person name="Barry K.W."/>
            <person name="Cichocki N."/>
            <person name="Veneault-Fourrey C."/>
            <person name="LaButti K."/>
            <person name="Lindquist E.A."/>
            <person name="Lipzen A."/>
            <person name="Lundell T."/>
            <person name="Morin E."/>
            <person name="Murat C."/>
            <person name="Riley R."/>
            <person name="Ohm R."/>
            <person name="Sun H."/>
            <person name="Tunlid A."/>
            <person name="Henrissat B."/>
            <person name="Grigoriev I.V."/>
            <person name="Hibbett D.S."/>
            <person name="Martin F."/>
        </authorList>
    </citation>
    <scope>NUCLEOTIDE SEQUENCE [LARGE SCALE GENOMIC DNA]</scope>
    <source>
        <strain evidence="2">LaAM-08-1</strain>
    </source>
</reference>
<gene>
    <name evidence="1" type="ORF">K443DRAFT_615856</name>
</gene>